<comment type="caution">
    <text evidence="1">The sequence shown here is derived from an EMBL/GenBank/DDBJ whole genome shotgun (WGS) entry which is preliminary data.</text>
</comment>
<evidence type="ECO:0000313" key="1">
    <source>
        <dbReference type="EMBL" id="MBD1320561.1"/>
    </source>
</evidence>
<dbReference type="Proteomes" id="UP000602395">
    <property type="component" value="Unassembled WGS sequence"/>
</dbReference>
<reference evidence="1 2" key="1">
    <citation type="submission" date="2020-09" db="EMBL/GenBank/DDBJ databases">
        <title>Novel species in genus Gordonia.</title>
        <authorList>
            <person name="Zhang G."/>
        </authorList>
    </citation>
    <scope>NUCLEOTIDE SEQUENCE [LARGE SCALE GENOMIC DNA]</scope>
    <source>
        <strain evidence="1 2">ON-33</strain>
    </source>
</reference>
<keyword evidence="2" id="KW-1185">Reference proteome</keyword>
<name>A0ABR7WCP0_9ACTN</name>
<dbReference type="RefSeq" id="WP_190267186.1">
    <property type="nucleotide sequence ID" value="NZ_BAABAD010000004.1"/>
</dbReference>
<gene>
    <name evidence="1" type="ORF">IDF66_13320</name>
</gene>
<dbReference type="EMBL" id="JACWMS010000002">
    <property type="protein sequence ID" value="MBD1320561.1"/>
    <property type="molecule type" value="Genomic_DNA"/>
</dbReference>
<accession>A0ABR7WCP0</accession>
<evidence type="ECO:0000313" key="2">
    <source>
        <dbReference type="Proteomes" id="UP000602395"/>
    </source>
</evidence>
<proteinExistence type="predicted"/>
<organism evidence="1 2">
    <name type="scientific">Gordonia hankookensis</name>
    <dbReference type="NCBI Taxonomy" id="589403"/>
    <lineage>
        <taxon>Bacteria</taxon>
        <taxon>Bacillati</taxon>
        <taxon>Actinomycetota</taxon>
        <taxon>Actinomycetes</taxon>
        <taxon>Mycobacteriales</taxon>
        <taxon>Gordoniaceae</taxon>
        <taxon>Gordonia</taxon>
    </lineage>
</organism>
<protein>
    <submittedName>
        <fullName evidence="1">Uncharacterized protein</fullName>
    </submittedName>
</protein>
<sequence length="114" mass="13180">MNEDRHGDADYERELHDWAYQYDGYRRLAASPNQLFKVLEPVRLPYETDGEIPDWAGVDLLRGWAFYVVRAHRFSGWGELREEYPEIDAIADAVRVHPEAAASDLPPELPRKGP</sequence>